<dbReference type="GO" id="GO:0009289">
    <property type="term" value="C:pilus"/>
    <property type="evidence" value="ECO:0007669"/>
    <property type="project" value="UniProtKB-SubCell"/>
</dbReference>
<dbReference type="AlphaFoldDB" id="A0A2P8VF24"/>
<comment type="caution">
    <text evidence="6">The sequence shown here is derived from an EMBL/GenBank/DDBJ whole genome shotgun (WGS) entry which is preliminary data.</text>
</comment>
<evidence type="ECO:0000313" key="6">
    <source>
        <dbReference type="EMBL" id="PSN06143.1"/>
    </source>
</evidence>
<dbReference type="Proteomes" id="UP000240212">
    <property type="component" value="Unassembled WGS sequence"/>
</dbReference>
<reference evidence="6 7" key="1">
    <citation type="submission" date="2018-03" db="EMBL/GenBank/DDBJ databases">
        <title>Draft genome sequence of the first documented clinical Siccibacter turicensis isolate in Austria.</title>
        <authorList>
            <person name="Lepuschitz S."/>
            <person name="Pekard-Amenitsch S."/>
            <person name="Haunold R."/>
            <person name="Schill S."/>
            <person name="Mach R."/>
            <person name="Allerberger F."/>
            <person name="Ruppitsch W."/>
            <person name="Forsythe S.J."/>
        </authorList>
    </citation>
    <scope>NUCLEOTIDE SEQUENCE [LARGE SCALE GENOMIC DNA]</scope>
    <source>
        <strain evidence="6 7">6100069499-17</strain>
    </source>
</reference>
<keyword evidence="4" id="KW-0732">Signal</keyword>
<dbReference type="InterPro" id="IPR036937">
    <property type="entry name" value="Adhesion_dom_fimbrial_sf"/>
</dbReference>
<dbReference type="Gene3D" id="2.60.40.1090">
    <property type="entry name" value="Fimbrial-type adhesion domain"/>
    <property type="match status" value="1"/>
</dbReference>
<name>A0A2P8VF24_9ENTR</name>
<dbReference type="PANTHER" id="PTHR33420">
    <property type="entry name" value="FIMBRIAL SUBUNIT ELFA-RELATED"/>
    <property type="match status" value="1"/>
</dbReference>
<dbReference type="RefSeq" id="WP_106878224.1">
    <property type="nucleotide sequence ID" value="NZ_PYEP01000009.1"/>
</dbReference>
<dbReference type="SUPFAM" id="SSF49401">
    <property type="entry name" value="Bacterial adhesins"/>
    <property type="match status" value="1"/>
</dbReference>
<feature type="chain" id="PRO_5015175658" description="Fimbrial-type adhesion domain-containing protein" evidence="4">
    <location>
        <begin position="22"/>
        <end position="179"/>
    </location>
</feature>
<feature type="signal peptide" evidence="4">
    <location>
        <begin position="1"/>
        <end position="21"/>
    </location>
</feature>
<evidence type="ECO:0000313" key="7">
    <source>
        <dbReference type="Proteomes" id="UP000240212"/>
    </source>
</evidence>
<evidence type="ECO:0000256" key="3">
    <source>
        <dbReference type="ARBA" id="ARBA00023263"/>
    </source>
</evidence>
<dbReference type="InterPro" id="IPR008966">
    <property type="entry name" value="Adhesion_dom_sf"/>
</dbReference>
<comment type="subcellular location">
    <subcellularLocation>
        <location evidence="1">Fimbrium</location>
    </subcellularLocation>
</comment>
<organism evidence="6 7">
    <name type="scientific">Siccibacter turicensis</name>
    <dbReference type="NCBI Taxonomy" id="357233"/>
    <lineage>
        <taxon>Bacteria</taxon>
        <taxon>Pseudomonadati</taxon>
        <taxon>Pseudomonadota</taxon>
        <taxon>Gammaproteobacteria</taxon>
        <taxon>Enterobacterales</taxon>
        <taxon>Enterobacteriaceae</taxon>
        <taxon>Siccibacter</taxon>
    </lineage>
</organism>
<evidence type="ECO:0000256" key="2">
    <source>
        <dbReference type="ARBA" id="ARBA00006671"/>
    </source>
</evidence>
<dbReference type="InterPro" id="IPR000259">
    <property type="entry name" value="Adhesion_dom_fimbrial"/>
</dbReference>
<sequence>MKKLTSVLALGVILSTGIAQAADNDVAATLSVSGTVKDTSIGCTVEFIEPTVNMGTREMSSLPKQGHHVDGGQLTPVTAKLVGNCTRDGLVTPNIAFTGVVDSGAGNALVNTATGSGAATGLGVGIYSYAGNVITPNGSAVKATGNDRTMFYIGMVTLDGTTPTAGQVQSSLTLQVETL</sequence>
<keyword evidence="7" id="KW-1185">Reference proteome</keyword>
<evidence type="ECO:0000259" key="5">
    <source>
        <dbReference type="Pfam" id="PF00419"/>
    </source>
</evidence>
<dbReference type="InterPro" id="IPR050263">
    <property type="entry name" value="Bact_Fimbrial_Adh_Pro"/>
</dbReference>
<proteinExistence type="inferred from homology"/>
<dbReference type="Pfam" id="PF00419">
    <property type="entry name" value="Fimbrial"/>
    <property type="match status" value="1"/>
</dbReference>
<protein>
    <recommendedName>
        <fullName evidence="5">Fimbrial-type adhesion domain-containing protein</fullName>
    </recommendedName>
</protein>
<dbReference type="EMBL" id="PYEP01000009">
    <property type="protein sequence ID" value="PSN06143.1"/>
    <property type="molecule type" value="Genomic_DNA"/>
</dbReference>
<gene>
    <name evidence="6" type="ORF">C7G83_18150</name>
</gene>
<keyword evidence="3" id="KW-0281">Fimbrium</keyword>
<evidence type="ECO:0000256" key="1">
    <source>
        <dbReference type="ARBA" id="ARBA00004561"/>
    </source>
</evidence>
<feature type="domain" description="Fimbrial-type adhesion" evidence="5">
    <location>
        <begin position="32"/>
        <end position="176"/>
    </location>
</feature>
<dbReference type="PANTHER" id="PTHR33420:SF14">
    <property type="entry name" value="TYPE 1 FIMBRIN D-MANNOSE SPECIFIC ADHESIN"/>
    <property type="match status" value="1"/>
</dbReference>
<accession>A0A2P8VF24</accession>
<comment type="similarity">
    <text evidence="2">Belongs to the fimbrial protein family.</text>
</comment>
<evidence type="ECO:0000256" key="4">
    <source>
        <dbReference type="SAM" id="SignalP"/>
    </source>
</evidence>
<dbReference type="GO" id="GO:0043709">
    <property type="term" value="P:cell adhesion involved in single-species biofilm formation"/>
    <property type="evidence" value="ECO:0007669"/>
    <property type="project" value="TreeGrafter"/>
</dbReference>